<evidence type="ECO:0000256" key="8">
    <source>
        <dbReference type="SAM" id="SignalP"/>
    </source>
</evidence>
<evidence type="ECO:0000256" key="5">
    <source>
        <dbReference type="ARBA" id="ARBA00022989"/>
    </source>
</evidence>
<feature type="transmembrane region" description="Helical" evidence="7">
    <location>
        <begin position="104"/>
        <end position="121"/>
    </location>
</feature>
<comment type="subcellular location">
    <subcellularLocation>
        <location evidence="1">Cell membrane</location>
        <topology evidence="1">Multi-pass membrane protein</topology>
    </subcellularLocation>
</comment>
<keyword evidence="6 7" id="KW-0472">Membrane</keyword>
<feature type="transmembrane region" description="Helical" evidence="7">
    <location>
        <begin position="218"/>
        <end position="235"/>
    </location>
</feature>
<evidence type="ECO:0000256" key="6">
    <source>
        <dbReference type="ARBA" id="ARBA00023136"/>
    </source>
</evidence>
<feature type="transmembrane region" description="Helical" evidence="7">
    <location>
        <begin position="311"/>
        <end position="327"/>
    </location>
</feature>
<name>A0ABN6PKJ4_9BURK</name>
<dbReference type="Proteomes" id="UP001057498">
    <property type="component" value="Chromosome"/>
</dbReference>
<organism evidence="9 10">
    <name type="scientific">Sphaerotilus microaerophilus</name>
    <dbReference type="NCBI Taxonomy" id="2914710"/>
    <lineage>
        <taxon>Bacteria</taxon>
        <taxon>Pseudomonadati</taxon>
        <taxon>Pseudomonadota</taxon>
        <taxon>Betaproteobacteria</taxon>
        <taxon>Burkholderiales</taxon>
        <taxon>Sphaerotilaceae</taxon>
        <taxon>Sphaerotilus</taxon>
    </lineage>
</organism>
<evidence type="ECO:0000256" key="2">
    <source>
        <dbReference type="ARBA" id="ARBA00022475"/>
    </source>
</evidence>
<feature type="signal peptide" evidence="8">
    <location>
        <begin position="1"/>
        <end position="26"/>
    </location>
</feature>
<evidence type="ECO:0000256" key="7">
    <source>
        <dbReference type="SAM" id="Phobius"/>
    </source>
</evidence>
<keyword evidence="8" id="KW-0732">Signal</keyword>
<keyword evidence="4 7" id="KW-0812">Transmembrane</keyword>
<proteinExistence type="predicted"/>
<evidence type="ECO:0000313" key="9">
    <source>
        <dbReference type="EMBL" id="BDI04331.1"/>
    </source>
</evidence>
<feature type="transmembrane region" description="Helical" evidence="7">
    <location>
        <begin position="133"/>
        <end position="156"/>
    </location>
</feature>
<dbReference type="EMBL" id="AP025730">
    <property type="protein sequence ID" value="BDI04331.1"/>
    <property type="molecule type" value="Genomic_DNA"/>
</dbReference>
<dbReference type="RefSeq" id="WP_251972461.1">
    <property type="nucleotide sequence ID" value="NZ_AP025730.1"/>
</dbReference>
<dbReference type="InterPro" id="IPR000715">
    <property type="entry name" value="Glycosyl_transferase_4"/>
</dbReference>
<feature type="chain" id="PRO_5046845052" evidence="8">
    <location>
        <begin position="27"/>
        <end position="378"/>
    </location>
</feature>
<dbReference type="CDD" id="cd06912">
    <property type="entry name" value="GT_MraY_like"/>
    <property type="match status" value="1"/>
</dbReference>
<accession>A0ABN6PKJ4</accession>
<dbReference type="GO" id="GO:0016740">
    <property type="term" value="F:transferase activity"/>
    <property type="evidence" value="ECO:0007669"/>
    <property type="project" value="UniProtKB-KW"/>
</dbReference>
<keyword evidence="3 9" id="KW-0808">Transferase</keyword>
<sequence length="378" mass="40557">MSLFFLSLAVSLIVTLLIVRSSPRHAHFSGDTDQTAPQKFHARVVPRVGGIGIAVASCIGMALAASSLSGADRVALAGLGISASVAFMAGLIEDFTKRVTPSQRLLAVMLAASLALWLAGSEISRTGIPALDAALTVGGVSMALTLIAVAGVANSINIIDGFNGLASMCVAIMLAALAYVAHRVGDPLILSCALVSLGAVLGFFVWNYPFGLVFLGDGGAYFLGFWVAELGILLVHRNEAVSPLFPLLLCAYPMFETLFTMYRRKVVRGRPVGQPDATHLHSLIYRRLMRWAVGRRDAANLLRRNSMTSPYLWLVCSMSAVPAVLSWDDSEVLGWFILAFCLSYIALYRAIVRFRTPRLLVRTGDRWVAPEAPSESAG</sequence>
<dbReference type="Pfam" id="PF00953">
    <property type="entry name" value="Glycos_transf_4"/>
    <property type="match status" value="1"/>
</dbReference>
<feature type="transmembrane region" description="Helical" evidence="7">
    <location>
        <begin position="162"/>
        <end position="181"/>
    </location>
</feature>
<evidence type="ECO:0000256" key="3">
    <source>
        <dbReference type="ARBA" id="ARBA00022679"/>
    </source>
</evidence>
<evidence type="ECO:0000256" key="1">
    <source>
        <dbReference type="ARBA" id="ARBA00004651"/>
    </source>
</evidence>
<dbReference type="PANTHER" id="PTHR22926:SF3">
    <property type="entry name" value="UNDECAPRENYL-PHOSPHATE ALPHA-N-ACETYLGLUCOSAMINYL 1-PHOSPHATE TRANSFERASE"/>
    <property type="match status" value="1"/>
</dbReference>
<feature type="transmembrane region" description="Helical" evidence="7">
    <location>
        <begin position="188"/>
        <end position="206"/>
    </location>
</feature>
<feature type="transmembrane region" description="Helical" evidence="7">
    <location>
        <begin position="333"/>
        <end position="352"/>
    </location>
</feature>
<gene>
    <name evidence="9" type="ORF">CATMQ487_13010</name>
</gene>
<keyword evidence="5 7" id="KW-1133">Transmembrane helix</keyword>
<dbReference type="PANTHER" id="PTHR22926">
    <property type="entry name" value="PHOSPHO-N-ACETYLMURAMOYL-PENTAPEPTIDE-TRANSFERASE"/>
    <property type="match status" value="1"/>
</dbReference>
<evidence type="ECO:0000256" key="4">
    <source>
        <dbReference type="ARBA" id="ARBA00022692"/>
    </source>
</evidence>
<reference evidence="9" key="1">
    <citation type="submission" date="2022-04" db="EMBL/GenBank/DDBJ databases">
        <title>Whole genome sequence of Sphaerotilus sp. FB-5.</title>
        <authorList>
            <person name="Takeda M."/>
            <person name="Narihara S."/>
            <person name="Akimoto M."/>
            <person name="Akimoto R."/>
            <person name="Nishiyashiki S."/>
            <person name="Murakami T."/>
        </authorList>
    </citation>
    <scope>NUCLEOTIDE SEQUENCE</scope>
    <source>
        <strain evidence="9">FB-5</strain>
    </source>
</reference>
<keyword evidence="10" id="KW-1185">Reference proteome</keyword>
<feature type="transmembrane region" description="Helical" evidence="7">
    <location>
        <begin position="50"/>
        <end position="68"/>
    </location>
</feature>
<keyword evidence="2" id="KW-1003">Cell membrane</keyword>
<evidence type="ECO:0000313" key="10">
    <source>
        <dbReference type="Proteomes" id="UP001057498"/>
    </source>
</evidence>
<protein>
    <submittedName>
        <fullName evidence="9">Glycosyl transferase</fullName>
    </submittedName>
</protein>
<feature type="transmembrane region" description="Helical" evidence="7">
    <location>
        <begin position="75"/>
        <end position="92"/>
    </location>
</feature>